<feature type="coiled-coil region" evidence="1">
    <location>
        <begin position="389"/>
        <end position="463"/>
    </location>
</feature>
<dbReference type="CDD" id="cd00882">
    <property type="entry name" value="Ras_like_GTPase"/>
    <property type="match status" value="1"/>
</dbReference>
<dbReference type="Gene3D" id="3.40.50.300">
    <property type="entry name" value="P-loop containing nucleotide triphosphate hydrolases"/>
    <property type="match status" value="1"/>
</dbReference>
<dbReference type="EMBL" id="KQ964245">
    <property type="protein sequence ID" value="KXJ96522.1"/>
    <property type="molecule type" value="Genomic_DNA"/>
</dbReference>
<evidence type="ECO:0000313" key="5">
    <source>
        <dbReference type="Proteomes" id="UP000070501"/>
    </source>
</evidence>
<evidence type="ECO:0000259" key="3">
    <source>
        <dbReference type="Pfam" id="PF01926"/>
    </source>
</evidence>
<feature type="compositionally biased region" description="Low complexity" evidence="2">
    <location>
        <begin position="37"/>
        <end position="48"/>
    </location>
</feature>
<evidence type="ECO:0000256" key="1">
    <source>
        <dbReference type="SAM" id="Coils"/>
    </source>
</evidence>
<feature type="domain" description="G" evidence="3">
    <location>
        <begin position="182"/>
        <end position="280"/>
    </location>
</feature>
<dbReference type="Proteomes" id="UP000070501">
    <property type="component" value="Unassembled WGS sequence"/>
</dbReference>
<keyword evidence="4" id="KW-0378">Hydrolase</keyword>
<feature type="compositionally biased region" description="Polar residues" evidence="2">
    <location>
        <begin position="54"/>
        <end position="69"/>
    </location>
</feature>
<dbReference type="AlphaFoldDB" id="A0A136JH87"/>
<protein>
    <submittedName>
        <fullName evidence="4">p-loop containing nucleoside triphosphate hydrolase protein</fullName>
    </submittedName>
</protein>
<dbReference type="GO" id="GO:0005525">
    <property type="term" value="F:GTP binding"/>
    <property type="evidence" value="ECO:0007669"/>
    <property type="project" value="InterPro"/>
</dbReference>
<sequence length="469" mass="52536">MTRLRRNPDYVSDDDDDYDVVGASTIRLRDNDRAAVSDMSSSSRDTLSGGHTALSAQQQPQQGDLTGSATLSEASEISLQHLPPMTMSAVDEEWGRRSHGSTVKGAPGSVHMADPGQSNSLEDSYMSALAYQDGPTLPASSKLQQQPAQSDLHRGPSFMDSVPGVKSAKSVYQKYWEKDALVAVMGMTGSGKTTFISKVTGRNDLKIGHDLTSCTRDIQVVETKINSRVVRFVDTPGFSDTHLSDTEVLQMIADYLATAYKQGVKLSGIIYLHPISDTRVTHHSTKNLEMFRYLTGEKNLKNVVLATSMWDKVTEEEGARREQELKDKFWKLMLHAFKAKTMRYLGTLESAREVATLMLKNEPFYLQLQEEMGKDNMALKDTKAGGKVMEQILQMKEEHQRELAEMDRVIKSSAEESKTVIEALREEYQRQVDALQKTLRDERQMNEQDIRRLTERIHALESRGGCAVM</sequence>
<reference evidence="5" key="1">
    <citation type="submission" date="2016-02" db="EMBL/GenBank/DDBJ databases">
        <title>Draft genome sequence of Microdochium bolleyi, a fungal endophyte of beachgrass.</title>
        <authorList>
            <consortium name="DOE Joint Genome Institute"/>
            <person name="David A.S."/>
            <person name="May G."/>
            <person name="Haridas S."/>
            <person name="Lim J."/>
            <person name="Wang M."/>
            <person name="Labutti K."/>
            <person name="Lipzen A."/>
            <person name="Barry K."/>
            <person name="Grigoriev I.V."/>
        </authorList>
    </citation>
    <scope>NUCLEOTIDE SEQUENCE [LARGE SCALE GENOMIC DNA]</scope>
    <source>
        <strain evidence="5">J235TASD1</strain>
    </source>
</reference>
<evidence type="ECO:0000313" key="4">
    <source>
        <dbReference type="EMBL" id="KXJ96522.1"/>
    </source>
</evidence>
<dbReference type="STRING" id="196109.A0A136JH87"/>
<organism evidence="4 5">
    <name type="scientific">Microdochium bolleyi</name>
    <dbReference type="NCBI Taxonomy" id="196109"/>
    <lineage>
        <taxon>Eukaryota</taxon>
        <taxon>Fungi</taxon>
        <taxon>Dikarya</taxon>
        <taxon>Ascomycota</taxon>
        <taxon>Pezizomycotina</taxon>
        <taxon>Sordariomycetes</taxon>
        <taxon>Xylariomycetidae</taxon>
        <taxon>Xylariales</taxon>
        <taxon>Microdochiaceae</taxon>
        <taxon>Microdochium</taxon>
    </lineage>
</organism>
<dbReference type="PANTHER" id="PTHR10903:SF184">
    <property type="entry name" value="GTP-BINDING PROTEIN A"/>
    <property type="match status" value="1"/>
</dbReference>
<dbReference type="Pfam" id="PF01926">
    <property type="entry name" value="MMR_HSR1"/>
    <property type="match status" value="1"/>
</dbReference>
<dbReference type="GO" id="GO:0016787">
    <property type="term" value="F:hydrolase activity"/>
    <property type="evidence" value="ECO:0007669"/>
    <property type="project" value="UniProtKB-KW"/>
</dbReference>
<dbReference type="InterPro" id="IPR006073">
    <property type="entry name" value="GTP-bd"/>
</dbReference>
<gene>
    <name evidence="4" type="ORF">Micbo1qcDRAFT_1250</name>
</gene>
<name>A0A136JH87_9PEZI</name>
<feature type="region of interest" description="Disordered" evidence="2">
    <location>
        <begin position="1"/>
        <end position="20"/>
    </location>
</feature>
<dbReference type="PANTHER" id="PTHR10903">
    <property type="entry name" value="GTPASE, IMAP FAMILY MEMBER-RELATED"/>
    <property type="match status" value="1"/>
</dbReference>
<evidence type="ECO:0000256" key="2">
    <source>
        <dbReference type="SAM" id="MobiDB-lite"/>
    </source>
</evidence>
<feature type="region of interest" description="Disordered" evidence="2">
    <location>
        <begin position="91"/>
        <end position="121"/>
    </location>
</feature>
<keyword evidence="5" id="KW-1185">Reference proteome</keyword>
<dbReference type="InParanoid" id="A0A136JH87"/>
<dbReference type="OrthoDB" id="8954335at2759"/>
<accession>A0A136JH87</accession>
<dbReference type="InterPro" id="IPR045058">
    <property type="entry name" value="GIMA/IAN/Toc"/>
</dbReference>
<dbReference type="InterPro" id="IPR027417">
    <property type="entry name" value="P-loop_NTPase"/>
</dbReference>
<feature type="region of interest" description="Disordered" evidence="2">
    <location>
        <begin position="32"/>
        <end position="69"/>
    </location>
</feature>
<dbReference type="SUPFAM" id="SSF52540">
    <property type="entry name" value="P-loop containing nucleoside triphosphate hydrolases"/>
    <property type="match status" value="1"/>
</dbReference>
<keyword evidence="1" id="KW-0175">Coiled coil</keyword>
<proteinExistence type="predicted"/>